<organism evidence="1 2">
    <name type="scientific">Scortum barcoo</name>
    <name type="common">barcoo grunter</name>
    <dbReference type="NCBI Taxonomy" id="214431"/>
    <lineage>
        <taxon>Eukaryota</taxon>
        <taxon>Metazoa</taxon>
        <taxon>Chordata</taxon>
        <taxon>Craniata</taxon>
        <taxon>Vertebrata</taxon>
        <taxon>Euteleostomi</taxon>
        <taxon>Actinopterygii</taxon>
        <taxon>Neopterygii</taxon>
        <taxon>Teleostei</taxon>
        <taxon>Neoteleostei</taxon>
        <taxon>Acanthomorphata</taxon>
        <taxon>Eupercaria</taxon>
        <taxon>Centrarchiformes</taxon>
        <taxon>Terapontoidei</taxon>
        <taxon>Terapontidae</taxon>
        <taxon>Scortum</taxon>
    </lineage>
</organism>
<evidence type="ECO:0000313" key="1">
    <source>
        <dbReference type="EMBL" id="KAI3368156.1"/>
    </source>
</evidence>
<dbReference type="EMBL" id="CM041538">
    <property type="protein sequence ID" value="KAI3368156.1"/>
    <property type="molecule type" value="Genomic_DNA"/>
</dbReference>
<protein>
    <submittedName>
        <fullName evidence="1">Uncharacterized protein</fullName>
    </submittedName>
</protein>
<reference evidence="1" key="1">
    <citation type="submission" date="2022-04" db="EMBL/GenBank/DDBJ databases">
        <title>Jade perch genome.</title>
        <authorList>
            <person name="Chao B."/>
        </authorList>
    </citation>
    <scope>NUCLEOTIDE SEQUENCE</scope>
    <source>
        <strain evidence="1">CB-2022</strain>
    </source>
</reference>
<sequence>MERDFHHRRFHGRSRMEEVKDFLAPLDISRDLESLVEIASRIDNRLRERERETSAGSQVFGVPRGRRTPSVSFADRATCLHPSTRVSLAPCWSRGTYAAGQDQISLRSRKSDREGSRRAPVSIAGNQVTRSPDTTCDPIPDHSDYPDLSKVPPCCYDLKEVFNKTKATSLPPHREWDCAIELLPGAPIPKARLLYSLSGPERKAMEEYITASLRVRHHPSLLLGLLGQDSSSWVLIRLLENQLYVVHGYQPPVFSACEQEVTVPSAHALVRRSHKIWEAARDMLQKGQARMKAAADRGHVGRLQHINQARKCGFLQKTFHYTSIPENWRPANFRRWPGHVLVYWLKQGDTSGTAGFESLAALVCY</sequence>
<accession>A0ACB8WK11</accession>
<comment type="caution">
    <text evidence="1">The sequence shown here is derived from an EMBL/GenBank/DDBJ whole genome shotgun (WGS) entry which is preliminary data.</text>
</comment>
<proteinExistence type="predicted"/>
<name>A0ACB8WK11_9TELE</name>
<gene>
    <name evidence="1" type="ORF">L3Q82_007884</name>
</gene>
<keyword evidence="2" id="KW-1185">Reference proteome</keyword>
<evidence type="ECO:0000313" key="2">
    <source>
        <dbReference type="Proteomes" id="UP000831701"/>
    </source>
</evidence>
<dbReference type="Proteomes" id="UP000831701">
    <property type="component" value="Chromosome 8"/>
</dbReference>